<dbReference type="RefSeq" id="WP_169659099.1">
    <property type="nucleotide sequence ID" value="NZ_JABANE010000076.1"/>
</dbReference>
<feature type="transmembrane region" description="Helical" evidence="1">
    <location>
        <begin position="156"/>
        <end position="189"/>
    </location>
</feature>
<feature type="transmembrane region" description="Helical" evidence="1">
    <location>
        <begin position="94"/>
        <end position="111"/>
    </location>
</feature>
<evidence type="ECO:0000256" key="1">
    <source>
        <dbReference type="SAM" id="Phobius"/>
    </source>
</evidence>
<feature type="transmembrane region" description="Helical" evidence="1">
    <location>
        <begin position="34"/>
        <end position="61"/>
    </location>
</feature>
<keyword evidence="1" id="KW-1133">Transmembrane helix</keyword>
<organism evidence="2 3">
    <name type="scientific">Flammeovirga aprica JL-4</name>
    <dbReference type="NCBI Taxonomy" id="694437"/>
    <lineage>
        <taxon>Bacteria</taxon>
        <taxon>Pseudomonadati</taxon>
        <taxon>Bacteroidota</taxon>
        <taxon>Cytophagia</taxon>
        <taxon>Cytophagales</taxon>
        <taxon>Flammeovirgaceae</taxon>
        <taxon>Flammeovirga</taxon>
    </lineage>
</organism>
<dbReference type="AlphaFoldDB" id="A0A7X9XBM4"/>
<feature type="transmembrane region" description="Helical" evidence="1">
    <location>
        <begin position="195"/>
        <end position="228"/>
    </location>
</feature>
<keyword evidence="3" id="KW-1185">Reference proteome</keyword>
<feature type="transmembrane region" description="Helical" evidence="1">
    <location>
        <begin position="117"/>
        <end position="135"/>
    </location>
</feature>
<evidence type="ECO:0008006" key="4">
    <source>
        <dbReference type="Google" id="ProtNLM"/>
    </source>
</evidence>
<name>A0A7X9XBM4_9BACT</name>
<evidence type="ECO:0000313" key="2">
    <source>
        <dbReference type="EMBL" id="NME70872.1"/>
    </source>
</evidence>
<accession>A0A7X9XBM4</accession>
<reference evidence="2 3" key="1">
    <citation type="submission" date="2020-04" db="EMBL/GenBank/DDBJ databases">
        <title>Flammeovirga sp. SR4, a novel species isolated from seawater.</title>
        <authorList>
            <person name="Wang X."/>
        </authorList>
    </citation>
    <scope>NUCLEOTIDE SEQUENCE [LARGE SCALE GENOMIC DNA]</scope>
    <source>
        <strain evidence="2 3">ATCC 23126</strain>
    </source>
</reference>
<gene>
    <name evidence="2" type="ORF">HHU12_23055</name>
</gene>
<protein>
    <recommendedName>
        <fullName evidence="4">Glycerophosphoryl diester phosphodiesterase membrane domain-containing protein</fullName>
    </recommendedName>
</protein>
<keyword evidence="1" id="KW-0472">Membrane</keyword>
<keyword evidence="1" id="KW-0812">Transmembrane</keyword>
<sequence>MACPFFLVGTALMTYSFVDPLFDSSSLGSSEKLISYIITVMLSPALWVGGLIIHVGFLMLITMGPSIVKAYMDKKENFTISDVRKITFEYLPKVFVISILLGILIIISSFFFYLPGIYVMITYSIAIPIIVFEDLDIMGTMKRCSYLIKHNWWSSFGYIFMTMMIVSLINQIIGFGLTAVSFIVPLLYIGESIVQIYMIVLISCSCLTLMITPLVVIIMQLGFTVLYFSLKEKKELTSLVREVELMA</sequence>
<proteinExistence type="predicted"/>
<evidence type="ECO:0000313" key="3">
    <source>
        <dbReference type="Proteomes" id="UP000576082"/>
    </source>
</evidence>
<dbReference type="Proteomes" id="UP000576082">
    <property type="component" value="Unassembled WGS sequence"/>
</dbReference>
<comment type="caution">
    <text evidence="2">The sequence shown here is derived from an EMBL/GenBank/DDBJ whole genome shotgun (WGS) entry which is preliminary data.</text>
</comment>
<dbReference type="EMBL" id="JABANE010000076">
    <property type="protein sequence ID" value="NME70872.1"/>
    <property type="molecule type" value="Genomic_DNA"/>
</dbReference>